<keyword evidence="4" id="KW-1185">Reference proteome</keyword>
<evidence type="ECO:0000256" key="2">
    <source>
        <dbReference type="SAM" id="SignalP"/>
    </source>
</evidence>
<dbReference type="EMBL" id="SEOQ01000156">
    <property type="protein sequence ID" value="TFY68657.1"/>
    <property type="molecule type" value="Genomic_DNA"/>
</dbReference>
<evidence type="ECO:0000256" key="1">
    <source>
        <dbReference type="SAM" id="MobiDB-lite"/>
    </source>
</evidence>
<sequence>MSLHPWSLKTVALATLLLPTMSFSLHNMVLQVMDSAPQWSDKHAALLYNACRHYFRTHSVDEHSFEDKDREQEFAQKEEEEESEDGEVPHQFPNQMQTEGPRLGEENEMALLPPSQIDPAKIEAAQKHTEVLRRGTAILLEAENPPVKPMDLVRLLLDKPPNGVKFAVFEDQAALARSYRGFEPPETNLDWGTFHDSSDAAARSDLWRLCGQSLELVNASVEDRLVTRHTVHFFTIFDFPLYLPQQFLMRDPTGCRWLLDLVGKVEALLYHRGYDERSRGKGGRAWRNTLIARQFQEWLKNQPDWAYLALLDGEARTRDPKFEEATKTFVRLRTHGGRSRAHLTLLYLQLGPAVLLDPTWDSDNVHFHRSKAFSGVLGYLSDYPNLPVENTAKTLVALGRYLGGPVVAEYLSKFLAVYPSRPAQADQARTDVL</sequence>
<dbReference type="OrthoDB" id="3239006at2759"/>
<feature type="chain" id="PRO_5021210031" evidence="2">
    <location>
        <begin position="23"/>
        <end position="433"/>
    </location>
</feature>
<dbReference type="Proteomes" id="UP000298327">
    <property type="component" value="Unassembled WGS sequence"/>
</dbReference>
<comment type="caution">
    <text evidence="3">The sequence shown here is derived from an EMBL/GenBank/DDBJ whole genome shotgun (WGS) entry which is preliminary data.</text>
</comment>
<evidence type="ECO:0000313" key="4">
    <source>
        <dbReference type="Proteomes" id="UP000298327"/>
    </source>
</evidence>
<feature type="compositionally biased region" description="Basic and acidic residues" evidence="1">
    <location>
        <begin position="61"/>
        <end position="77"/>
    </location>
</feature>
<protein>
    <submittedName>
        <fullName evidence="3">Uncharacterized protein</fullName>
    </submittedName>
</protein>
<feature type="region of interest" description="Disordered" evidence="1">
    <location>
        <begin position="61"/>
        <end position="100"/>
    </location>
</feature>
<evidence type="ECO:0000313" key="3">
    <source>
        <dbReference type="EMBL" id="TFY68657.1"/>
    </source>
</evidence>
<feature type="signal peptide" evidence="2">
    <location>
        <begin position="1"/>
        <end position="22"/>
    </location>
</feature>
<accession>A0A4Y9Z3T5</accession>
<proteinExistence type="predicted"/>
<keyword evidence="2" id="KW-0732">Signal</keyword>
<dbReference type="AlphaFoldDB" id="A0A4Y9Z3T5"/>
<name>A0A4Y9Z3T5_9AGAM</name>
<organism evidence="3 4">
    <name type="scientific">Dentipellis fragilis</name>
    <dbReference type="NCBI Taxonomy" id="205917"/>
    <lineage>
        <taxon>Eukaryota</taxon>
        <taxon>Fungi</taxon>
        <taxon>Dikarya</taxon>
        <taxon>Basidiomycota</taxon>
        <taxon>Agaricomycotina</taxon>
        <taxon>Agaricomycetes</taxon>
        <taxon>Russulales</taxon>
        <taxon>Hericiaceae</taxon>
        <taxon>Dentipellis</taxon>
    </lineage>
</organism>
<gene>
    <name evidence="3" type="ORF">EVG20_g3472</name>
</gene>
<reference evidence="3 4" key="1">
    <citation type="submission" date="2019-02" db="EMBL/GenBank/DDBJ databases">
        <title>Genome sequencing of the rare red list fungi Dentipellis fragilis.</title>
        <authorList>
            <person name="Buettner E."/>
            <person name="Kellner H."/>
        </authorList>
    </citation>
    <scope>NUCLEOTIDE SEQUENCE [LARGE SCALE GENOMIC DNA]</scope>
    <source>
        <strain evidence="3 4">DSM 105465</strain>
    </source>
</reference>